<dbReference type="AlphaFoldDB" id="A0A7S4ZSF1"/>
<dbReference type="InterPro" id="IPR014710">
    <property type="entry name" value="RmlC-like_jellyroll"/>
</dbReference>
<dbReference type="EMBL" id="MK318968">
    <property type="protein sequence ID" value="QCL09180.1"/>
    <property type="molecule type" value="Genomic_DNA"/>
</dbReference>
<feature type="domain" description="Cupin type-2" evidence="10">
    <location>
        <begin position="37"/>
        <end position="104"/>
    </location>
</feature>
<dbReference type="Gene3D" id="2.60.120.10">
    <property type="entry name" value="Jelly Rolls"/>
    <property type="match status" value="1"/>
</dbReference>
<dbReference type="SUPFAM" id="SSF52374">
    <property type="entry name" value="Nucleotidylyl transferase"/>
    <property type="match status" value="1"/>
</dbReference>
<dbReference type="InterPro" id="IPR011051">
    <property type="entry name" value="RmlC_Cupin_sf"/>
</dbReference>
<evidence type="ECO:0000313" key="13">
    <source>
        <dbReference type="EMBL" id="QCL09814.1"/>
    </source>
</evidence>
<dbReference type="InterPro" id="IPR023458">
    <property type="entry name" value="Met-tRNA_ligase_1"/>
</dbReference>
<reference evidence="12" key="1">
    <citation type="submission" date="2018-12" db="EMBL/GenBank/DDBJ databases">
        <title>Three Rhizobium rhizogenes strains isolated from the same crown gall tumor carry diverse plasmids.</title>
        <authorList>
            <person name="Pulawska J."/>
            <person name="Kuzmanovic N."/>
        </authorList>
    </citation>
    <scope>NUCLEOTIDE SEQUENCE</scope>
    <source>
        <strain evidence="12">C5.7</strain>
        <strain evidence="13">Colt5.8</strain>
        <plasmid evidence="12">pC5.7b</plasmid>
        <plasmid evidence="13">pColt5.8b</plasmid>
    </source>
</reference>
<keyword evidence="4 9" id="KW-0547">Nucleotide-binding</keyword>
<dbReference type="Pfam" id="PF07883">
    <property type="entry name" value="Cupin_2"/>
    <property type="match status" value="1"/>
</dbReference>
<dbReference type="SUPFAM" id="SSF47323">
    <property type="entry name" value="Anticodon-binding domain of a subclass of class I aminoacyl-tRNA synthetases"/>
    <property type="match status" value="1"/>
</dbReference>
<dbReference type="PANTHER" id="PTHR45765:SF1">
    <property type="entry name" value="METHIONINE--TRNA LIGASE, CYTOPLASMIC"/>
    <property type="match status" value="1"/>
</dbReference>
<evidence type="ECO:0000256" key="1">
    <source>
        <dbReference type="ARBA" id="ARBA00008258"/>
    </source>
</evidence>
<evidence type="ECO:0000259" key="10">
    <source>
        <dbReference type="Pfam" id="PF07883"/>
    </source>
</evidence>
<keyword evidence="3 9" id="KW-0436">Ligase</keyword>
<dbReference type="InterPro" id="IPR015413">
    <property type="entry name" value="Methionyl/Leucyl_tRNA_Synth"/>
</dbReference>
<gene>
    <name evidence="12" type="ORF">pC5.7b_314</name>
    <name evidence="13" type="ORF">pC5.8b_324</name>
</gene>
<evidence type="ECO:0000256" key="3">
    <source>
        <dbReference type="ARBA" id="ARBA00022598"/>
    </source>
</evidence>
<dbReference type="GO" id="GO:0005829">
    <property type="term" value="C:cytosol"/>
    <property type="evidence" value="ECO:0007669"/>
    <property type="project" value="TreeGrafter"/>
</dbReference>
<dbReference type="EMBL" id="MK318972">
    <property type="protein sequence ID" value="QCL09814.1"/>
    <property type="molecule type" value="Genomic_DNA"/>
</dbReference>
<evidence type="ECO:0000256" key="7">
    <source>
        <dbReference type="ARBA" id="ARBA00023146"/>
    </source>
</evidence>
<dbReference type="GO" id="GO:0006431">
    <property type="term" value="P:methionyl-tRNA aminoacylation"/>
    <property type="evidence" value="ECO:0007669"/>
    <property type="project" value="TreeGrafter"/>
</dbReference>
<dbReference type="PANTHER" id="PTHR45765">
    <property type="entry name" value="METHIONINE--TRNA LIGASE"/>
    <property type="match status" value="1"/>
</dbReference>
<dbReference type="Gene3D" id="2.20.28.20">
    <property type="entry name" value="Methionyl-tRNA synthetase, Zn-domain"/>
    <property type="match status" value="1"/>
</dbReference>
<keyword evidence="2" id="KW-0963">Cytoplasm</keyword>
<evidence type="ECO:0000256" key="5">
    <source>
        <dbReference type="ARBA" id="ARBA00022840"/>
    </source>
</evidence>
<evidence type="ECO:0000259" key="11">
    <source>
        <dbReference type="Pfam" id="PF09334"/>
    </source>
</evidence>
<comment type="catalytic activity">
    <reaction evidence="8">
        <text>tRNA(Met) + L-methionine + ATP = L-methionyl-tRNA(Met) + AMP + diphosphate</text>
        <dbReference type="Rhea" id="RHEA:13481"/>
        <dbReference type="Rhea" id="RHEA-COMP:9667"/>
        <dbReference type="Rhea" id="RHEA-COMP:9698"/>
        <dbReference type="ChEBI" id="CHEBI:30616"/>
        <dbReference type="ChEBI" id="CHEBI:33019"/>
        <dbReference type="ChEBI" id="CHEBI:57844"/>
        <dbReference type="ChEBI" id="CHEBI:78442"/>
        <dbReference type="ChEBI" id="CHEBI:78530"/>
        <dbReference type="ChEBI" id="CHEBI:456215"/>
        <dbReference type="EC" id="6.1.1.10"/>
    </reaction>
</comment>
<keyword evidence="6 9" id="KW-0648">Protein biosynthesis</keyword>
<evidence type="ECO:0000256" key="6">
    <source>
        <dbReference type="ARBA" id="ARBA00022917"/>
    </source>
</evidence>
<evidence type="ECO:0000256" key="4">
    <source>
        <dbReference type="ARBA" id="ARBA00022741"/>
    </source>
</evidence>
<dbReference type="InterPro" id="IPR009080">
    <property type="entry name" value="tRNAsynth_Ia_anticodon-bd"/>
</dbReference>
<dbReference type="GO" id="GO:0004825">
    <property type="term" value="F:methionine-tRNA ligase activity"/>
    <property type="evidence" value="ECO:0007669"/>
    <property type="project" value="UniProtKB-EC"/>
</dbReference>
<protein>
    <submittedName>
        <fullName evidence="12">tRNA synthetases class I family protein</fullName>
    </submittedName>
</protein>
<name>A0A7S4ZSF1_RHIRH</name>
<dbReference type="Gene3D" id="3.40.50.620">
    <property type="entry name" value="HUPs"/>
    <property type="match status" value="1"/>
</dbReference>
<dbReference type="GO" id="GO:0005524">
    <property type="term" value="F:ATP binding"/>
    <property type="evidence" value="ECO:0007669"/>
    <property type="project" value="UniProtKB-KW"/>
</dbReference>
<geneLocation type="plasmid" evidence="13">
    <name>pColt5.8b</name>
</geneLocation>
<dbReference type="InterPro" id="IPR013096">
    <property type="entry name" value="Cupin_2"/>
</dbReference>
<dbReference type="InterPro" id="IPR001412">
    <property type="entry name" value="aa-tRNA-synth_I_CS"/>
</dbReference>
<keyword evidence="12" id="KW-0614">Plasmid</keyword>
<dbReference type="SUPFAM" id="SSF51182">
    <property type="entry name" value="RmlC-like cupins"/>
    <property type="match status" value="1"/>
</dbReference>
<organism evidence="12">
    <name type="scientific">Rhizobium rhizogenes</name>
    <name type="common">Agrobacterium rhizogenes</name>
    <dbReference type="NCBI Taxonomy" id="359"/>
    <lineage>
        <taxon>Bacteria</taxon>
        <taxon>Pseudomonadati</taxon>
        <taxon>Pseudomonadota</taxon>
        <taxon>Alphaproteobacteria</taxon>
        <taxon>Hyphomicrobiales</taxon>
        <taxon>Rhizobiaceae</taxon>
        <taxon>Rhizobium/Agrobacterium group</taxon>
        <taxon>Rhizobium</taxon>
    </lineage>
</organism>
<dbReference type="InterPro" id="IPR029038">
    <property type="entry name" value="MetRS_Zn"/>
</dbReference>
<proteinExistence type="inferred from homology"/>
<comment type="similarity">
    <text evidence="1">Belongs to the class-I aminoacyl-tRNA synthetase family. MetG type 1 subfamily.</text>
</comment>
<evidence type="ECO:0000256" key="2">
    <source>
        <dbReference type="ARBA" id="ARBA00022490"/>
    </source>
</evidence>
<dbReference type="Pfam" id="PF09334">
    <property type="entry name" value="tRNA-synt_1g"/>
    <property type="match status" value="1"/>
</dbReference>
<accession>A0A7S4ZSF1</accession>
<feature type="domain" description="Methionyl/Leucyl tRNA synthetase" evidence="11">
    <location>
        <begin position="130"/>
        <end position="505"/>
    </location>
</feature>
<keyword evidence="7 9" id="KW-0030">Aminoacyl-tRNA synthetase</keyword>
<keyword evidence="5 9" id="KW-0067">ATP-binding</keyword>
<evidence type="ECO:0000256" key="8">
    <source>
        <dbReference type="ARBA" id="ARBA00047364"/>
    </source>
</evidence>
<dbReference type="Gene3D" id="1.10.730.10">
    <property type="entry name" value="Isoleucyl-tRNA Synthetase, Domain 1"/>
    <property type="match status" value="1"/>
</dbReference>
<dbReference type="RefSeq" id="WP_200985110.1">
    <property type="nucleotide sequence ID" value="NZ_MK318968.1"/>
</dbReference>
<evidence type="ECO:0000313" key="12">
    <source>
        <dbReference type="EMBL" id="QCL09180.1"/>
    </source>
</evidence>
<evidence type="ECO:0000256" key="9">
    <source>
        <dbReference type="RuleBase" id="RU363039"/>
    </source>
</evidence>
<geneLocation type="plasmid" evidence="12">
    <name>pC5.7b</name>
</geneLocation>
<dbReference type="PROSITE" id="PS00178">
    <property type="entry name" value="AA_TRNA_LIGASE_I"/>
    <property type="match status" value="1"/>
</dbReference>
<sequence length="671" mass="74536">MEIRRVTDAALHSAYDVKVGTAIETNASRQAPFIASWVVIEPGRATTPHRHDEFESFLVISGEGQVYGDAGSEFIEVGSLVEFSPFDRHYLTNTSNTDLVLVSLVWRDPYAAAAIAGTPRRSTLAAREFVISAPPTPNGDLHLGHISGPYLGADIRRRYSLMLGINAIHVTGTDDFQSYVGAKAAQLGTTPDHTADQFSARIQGTLQSLGIETAYFNRPLHTQSYCDGVVELFNRLVSSGAIYEASMPALYDAEDDRYLWEFAVSGGCPNCGKTTGGNICEDCGHPNVCTDLANPCSTYSSKEPVVRQTKRMHFRLSQFQNDLVRFHEERASPPKLRAVLEQMIARGLPDVAVTHPSDWGMKTSLPGYDGQVLWAWVEMALGYLVTLNALSADAGTPTNTFPEAEITQFFGFDNSFYYAVLFPALYMALDQAKKPAISFVFNEFYLLDQRKFSTSRNHAVWAHEFVEVQHPDLIRFYLAWTRPETKRTNFGIAHFFEVTKSEIIDWQNWVIDLSARVLKGFHGTVPDSGTWTSSQKVFLAKLQAHIDAIASCYQTATFSPQTAMRLCSELVRATKQFREENVHWAGLPRYFGEFRTAIVLEVTAARLLAMTASPTIPVFCAWIWQSLGDEAGMGEMAWPALPPVPPPGMAMRQLGPLFVETSSRQDTDMIA</sequence>
<dbReference type="InterPro" id="IPR014729">
    <property type="entry name" value="Rossmann-like_a/b/a_fold"/>
</dbReference>